<dbReference type="Proteomes" id="UP000271889">
    <property type="component" value="Unassembled WGS sequence"/>
</dbReference>
<organism evidence="1 2">
    <name type="scientific">Cylicostephanus goldi</name>
    <name type="common">Nematode worm</name>
    <dbReference type="NCBI Taxonomy" id="71465"/>
    <lineage>
        <taxon>Eukaryota</taxon>
        <taxon>Metazoa</taxon>
        <taxon>Ecdysozoa</taxon>
        <taxon>Nematoda</taxon>
        <taxon>Chromadorea</taxon>
        <taxon>Rhabditida</taxon>
        <taxon>Rhabditina</taxon>
        <taxon>Rhabditomorpha</taxon>
        <taxon>Strongyloidea</taxon>
        <taxon>Strongylidae</taxon>
        <taxon>Cylicostephanus</taxon>
    </lineage>
</organism>
<evidence type="ECO:0000313" key="1">
    <source>
        <dbReference type="EMBL" id="VDN31247.1"/>
    </source>
</evidence>
<accession>A0A3P7NA30</accession>
<gene>
    <name evidence="1" type="ORF">CGOC_LOCUS11767</name>
</gene>
<dbReference type="EMBL" id="UYRV01118627">
    <property type="protein sequence ID" value="VDN31247.1"/>
    <property type="molecule type" value="Genomic_DNA"/>
</dbReference>
<protein>
    <submittedName>
        <fullName evidence="1">Uncharacterized protein</fullName>
    </submittedName>
</protein>
<sequence>MQEYLPWQEALNGFFDVLKYFGNEPEAKYAENYMRNLLEPTYNKTSIAEITYKYRIDANDSLFNEIVSAPLKPKAYCYGVREGGEPAFNRVKQLYQLEIAALEKDNLRRALGCHKDARTLKEYFASYKIRRSEFVVF</sequence>
<dbReference type="Gene3D" id="1.25.50.20">
    <property type="match status" value="1"/>
</dbReference>
<evidence type="ECO:0000313" key="2">
    <source>
        <dbReference type="Proteomes" id="UP000271889"/>
    </source>
</evidence>
<dbReference type="OrthoDB" id="5866590at2759"/>
<dbReference type="AlphaFoldDB" id="A0A3P7NA30"/>
<name>A0A3P7NA30_CYLGO</name>
<keyword evidence="2" id="KW-1185">Reference proteome</keyword>
<reference evidence="1 2" key="1">
    <citation type="submission" date="2018-11" db="EMBL/GenBank/DDBJ databases">
        <authorList>
            <consortium name="Pathogen Informatics"/>
        </authorList>
    </citation>
    <scope>NUCLEOTIDE SEQUENCE [LARGE SCALE GENOMIC DNA]</scope>
</reference>
<proteinExistence type="predicted"/>